<protein>
    <recommendedName>
        <fullName evidence="7">Amino acid transporter transmembrane domain-containing protein</fullName>
    </recommendedName>
</protein>
<dbReference type="EMBL" id="JARK01001492">
    <property type="protein sequence ID" value="EYB95778.1"/>
    <property type="molecule type" value="Genomic_DNA"/>
</dbReference>
<dbReference type="STRING" id="53326.A0A016SYF4"/>
<dbReference type="PANTHER" id="PTHR22950">
    <property type="entry name" value="AMINO ACID TRANSPORTER"/>
    <property type="match status" value="1"/>
</dbReference>
<feature type="transmembrane region" description="Helical" evidence="6">
    <location>
        <begin position="160"/>
        <end position="180"/>
    </location>
</feature>
<evidence type="ECO:0000256" key="6">
    <source>
        <dbReference type="SAM" id="Phobius"/>
    </source>
</evidence>
<feature type="transmembrane region" description="Helical" evidence="6">
    <location>
        <begin position="16"/>
        <end position="37"/>
    </location>
</feature>
<dbReference type="InterPro" id="IPR013057">
    <property type="entry name" value="AA_transpt_TM"/>
</dbReference>
<evidence type="ECO:0000313" key="8">
    <source>
        <dbReference type="EMBL" id="EYB95778.1"/>
    </source>
</evidence>
<evidence type="ECO:0000256" key="4">
    <source>
        <dbReference type="ARBA" id="ARBA00023136"/>
    </source>
</evidence>
<comment type="caution">
    <text evidence="8">The sequence shown here is derived from an EMBL/GenBank/DDBJ whole genome shotgun (WGS) entry which is preliminary data.</text>
</comment>
<dbReference type="InterPro" id="IPR036259">
    <property type="entry name" value="MFS_trans_sf"/>
</dbReference>
<feature type="transmembrane region" description="Helical" evidence="6">
    <location>
        <begin position="200"/>
        <end position="220"/>
    </location>
</feature>
<feature type="domain" description="Amino acid transporter transmembrane" evidence="7">
    <location>
        <begin position="16"/>
        <end position="75"/>
    </location>
</feature>
<feature type="transmembrane region" description="Helical" evidence="6">
    <location>
        <begin position="266"/>
        <end position="284"/>
    </location>
</feature>
<dbReference type="GO" id="GO:0005774">
    <property type="term" value="C:vacuolar membrane"/>
    <property type="evidence" value="ECO:0007669"/>
    <property type="project" value="TreeGrafter"/>
</dbReference>
<feature type="domain" description="Amino acid transporter transmembrane" evidence="7">
    <location>
        <begin position="127"/>
        <end position="339"/>
    </location>
</feature>
<sequence>MTSRPSHEPTMIRSSYALFNLIKAMCGVGVFALPVAFKQSGLWMGVVLSLALGVVHAHSMIKLVKCSQHLSKKKQCSGDSNTFTITTIAESTSSEKTRHLVSDSPTRNSESRDCRSGTATGKEEAAEENRVALNYGNMAEEAFATRKTQWLRKVAKPTKFAVNLCVIGLQLGMCSAFYIFVVDHVSQIIDYLFTIDLSRLTLFFAILPFFILIATVRSLVILSWIGFFGNILVIIALAIVIIQMLFMEHVPMSHLPAVTSIEGVTLAAGSIIYAYAAQGVVLPLENKMRRPQDMLGFFGVITISVAFICAVYVTVGFLGYLTYGDDLKGSITLNLTDSPQCVTSCWVSRYQRNPDLLNALIPMMYLKSEKKM</sequence>
<evidence type="ECO:0000256" key="1">
    <source>
        <dbReference type="ARBA" id="ARBA00004141"/>
    </source>
</evidence>
<evidence type="ECO:0000259" key="7">
    <source>
        <dbReference type="Pfam" id="PF01490"/>
    </source>
</evidence>
<proteinExistence type="predicted"/>
<keyword evidence="2 6" id="KW-0812">Transmembrane</keyword>
<dbReference type="Proteomes" id="UP000024635">
    <property type="component" value="Unassembled WGS sequence"/>
</dbReference>
<dbReference type="GO" id="GO:0015179">
    <property type="term" value="F:L-amino acid transmembrane transporter activity"/>
    <property type="evidence" value="ECO:0007669"/>
    <property type="project" value="TreeGrafter"/>
</dbReference>
<dbReference type="SUPFAM" id="SSF103473">
    <property type="entry name" value="MFS general substrate transporter"/>
    <property type="match status" value="1"/>
</dbReference>
<accession>A0A016SYF4</accession>
<feature type="transmembrane region" description="Helical" evidence="6">
    <location>
        <begin position="296"/>
        <end position="323"/>
    </location>
</feature>
<evidence type="ECO:0000256" key="3">
    <source>
        <dbReference type="ARBA" id="ARBA00022989"/>
    </source>
</evidence>
<dbReference type="Pfam" id="PF01490">
    <property type="entry name" value="Aa_trans"/>
    <property type="match status" value="2"/>
</dbReference>
<keyword evidence="9" id="KW-1185">Reference proteome</keyword>
<organism evidence="8 9">
    <name type="scientific">Ancylostoma ceylanicum</name>
    <dbReference type="NCBI Taxonomy" id="53326"/>
    <lineage>
        <taxon>Eukaryota</taxon>
        <taxon>Metazoa</taxon>
        <taxon>Ecdysozoa</taxon>
        <taxon>Nematoda</taxon>
        <taxon>Chromadorea</taxon>
        <taxon>Rhabditida</taxon>
        <taxon>Rhabditina</taxon>
        <taxon>Rhabditomorpha</taxon>
        <taxon>Strongyloidea</taxon>
        <taxon>Ancylostomatidae</taxon>
        <taxon>Ancylostomatinae</taxon>
        <taxon>Ancylostoma</taxon>
    </lineage>
</organism>
<evidence type="ECO:0000256" key="2">
    <source>
        <dbReference type="ARBA" id="ARBA00022692"/>
    </source>
</evidence>
<evidence type="ECO:0000313" key="9">
    <source>
        <dbReference type="Proteomes" id="UP000024635"/>
    </source>
</evidence>
<reference evidence="9" key="1">
    <citation type="journal article" date="2015" name="Nat. Genet.">
        <title>The genome and transcriptome of the zoonotic hookworm Ancylostoma ceylanicum identify infection-specific gene families.</title>
        <authorList>
            <person name="Schwarz E.M."/>
            <person name="Hu Y."/>
            <person name="Antoshechkin I."/>
            <person name="Miller M.M."/>
            <person name="Sternberg P.W."/>
            <person name="Aroian R.V."/>
        </authorList>
    </citation>
    <scope>NUCLEOTIDE SEQUENCE</scope>
    <source>
        <strain evidence="9">HY135</strain>
    </source>
</reference>
<evidence type="ECO:0000256" key="5">
    <source>
        <dbReference type="SAM" id="MobiDB-lite"/>
    </source>
</evidence>
<dbReference type="PANTHER" id="PTHR22950:SF217">
    <property type="entry name" value="AMINO ACID TRANSPORTER TRANSMEMBRANE DOMAIN-CONTAINING PROTEIN"/>
    <property type="match status" value="1"/>
</dbReference>
<dbReference type="AlphaFoldDB" id="A0A016SYF4"/>
<feature type="transmembrane region" description="Helical" evidence="6">
    <location>
        <begin position="227"/>
        <end position="246"/>
    </location>
</feature>
<comment type="subcellular location">
    <subcellularLocation>
        <location evidence="1">Membrane</location>
        <topology evidence="1">Multi-pass membrane protein</topology>
    </subcellularLocation>
</comment>
<dbReference type="OrthoDB" id="1684102at2759"/>
<keyword evidence="3 6" id="KW-1133">Transmembrane helix</keyword>
<feature type="compositionally biased region" description="Basic and acidic residues" evidence="5">
    <location>
        <begin position="109"/>
        <end position="126"/>
    </location>
</feature>
<keyword evidence="4 6" id="KW-0472">Membrane</keyword>
<feature type="region of interest" description="Disordered" evidence="5">
    <location>
        <begin position="94"/>
        <end position="126"/>
    </location>
</feature>
<gene>
    <name evidence="8" type="primary">Acey_s0156.g3139</name>
    <name evidence="8" type="ORF">Y032_0156g3139</name>
</gene>
<name>A0A016SYF4_9BILA</name>
<feature type="transmembrane region" description="Helical" evidence="6">
    <location>
        <begin position="43"/>
        <end position="64"/>
    </location>
</feature>